<feature type="chain" id="PRO_5001513435" evidence="1">
    <location>
        <begin position="24"/>
        <end position="58"/>
    </location>
</feature>
<dbReference type="EMBL" id="BAUP01000026">
    <property type="protein sequence ID" value="GAJ45777.1"/>
    <property type="molecule type" value="Genomic_DNA"/>
</dbReference>
<gene>
    <name evidence="2" type="ORF">HE1_00086</name>
</gene>
<evidence type="ECO:0000256" key="1">
    <source>
        <dbReference type="SAM" id="SignalP"/>
    </source>
</evidence>
<dbReference type="AlphaFoldDB" id="A0A023DX28"/>
<evidence type="ECO:0000313" key="2">
    <source>
        <dbReference type="EMBL" id="GAJ45777.1"/>
    </source>
</evidence>
<proteinExistence type="predicted"/>
<accession>A0A023DX28</accession>
<sequence length="58" mass="6551" precursor="true">MTIRTKLLVAFLFLGIISSFCFADHWESLASHINTDVSPGELTKEVNDLLHQTFDKKA</sequence>
<reference evidence="2 3" key="1">
    <citation type="journal article" date="2014" name="FEMS Microbiol. Lett.">
        <title>Draft genome sequences of three Holospora species (Holospora obtusa, Holospora undulata, and Holospora elegans), endonuclear symbiotic bacteria of the ciliate Paramecium caudatum.</title>
        <authorList>
            <person name="Dohra H."/>
            <person name="Tanaka K."/>
            <person name="Suzuki T."/>
            <person name="Fujishima M."/>
            <person name="Suzuki H."/>
        </authorList>
    </citation>
    <scope>NUCLEOTIDE SEQUENCE [LARGE SCALE GENOMIC DNA]</scope>
    <source>
        <strain evidence="2 3">E1</strain>
    </source>
</reference>
<organism evidence="2 3">
    <name type="scientific">Holospora elegans E1</name>
    <dbReference type="NCBI Taxonomy" id="1427503"/>
    <lineage>
        <taxon>Bacteria</taxon>
        <taxon>Pseudomonadati</taxon>
        <taxon>Pseudomonadota</taxon>
        <taxon>Alphaproteobacteria</taxon>
        <taxon>Holosporales</taxon>
        <taxon>Holosporaceae</taxon>
        <taxon>Holospora</taxon>
    </lineage>
</organism>
<dbReference type="Proteomes" id="UP000024842">
    <property type="component" value="Unassembled WGS sequence"/>
</dbReference>
<evidence type="ECO:0000313" key="3">
    <source>
        <dbReference type="Proteomes" id="UP000024842"/>
    </source>
</evidence>
<name>A0A023DX28_9PROT</name>
<protein>
    <submittedName>
        <fullName evidence="2">Uncharacterized protein</fullName>
    </submittedName>
</protein>
<keyword evidence="3" id="KW-1185">Reference proteome</keyword>
<feature type="signal peptide" evidence="1">
    <location>
        <begin position="1"/>
        <end position="23"/>
    </location>
</feature>
<comment type="caution">
    <text evidence="2">The sequence shown here is derived from an EMBL/GenBank/DDBJ whole genome shotgun (WGS) entry which is preliminary data.</text>
</comment>
<keyword evidence="1" id="KW-0732">Signal</keyword>